<dbReference type="SUPFAM" id="SSF81606">
    <property type="entry name" value="PP2C-like"/>
    <property type="match status" value="1"/>
</dbReference>
<reference evidence="6 7" key="1">
    <citation type="submission" date="2021-07" db="EMBL/GenBank/DDBJ databases">
        <authorList>
            <person name="So Y."/>
        </authorList>
    </citation>
    <scope>NUCLEOTIDE SEQUENCE [LARGE SCALE GENOMIC DNA]</scope>
    <source>
        <strain evidence="6 7">HJA6</strain>
    </source>
</reference>
<keyword evidence="6" id="KW-0808">Transferase</keyword>
<dbReference type="GO" id="GO:0016301">
    <property type="term" value="F:kinase activity"/>
    <property type="evidence" value="ECO:0007669"/>
    <property type="project" value="UniProtKB-KW"/>
</dbReference>
<proteinExistence type="predicted"/>
<accession>A0ABS7AAN4</accession>
<dbReference type="EMBL" id="JAHYBZ010000005">
    <property type="protein sequence ID" value="MBW6399150.1"/>
    <property type="molecule type" value="Genomic_DNA"/>
</dbReference>
<dbReference type="CDD" id="cd00143">
    <property type="entry name" value="PP2Cc"/>
    <property type="match status" value="1"/>
</dbReference>
<dbReference type="Proteomes" id="UP001196565">
    <property type="component" value="Unassembled WGS sequence"/>
</dbReference>
<name>A0ABS7AAN4_9PROT</name>
<protein>
    <submittedName>
        <fullName evidence="6">Bifunctional protein-serine/threonine kinase/phosphatase</fullName>
    </submittedName>
</protein>
<feature type="domain" description="Protein kinase" evidence="4">
    <location>
        <begin position="268"/>
        <end position="525"/>
    </location>
</feature>
<dbReference type="SMART" id="SM00219">
    <property type="entry name" value="TyrKc"/>
    <property type="match status" value="1"/>
</dbReference>
<sequence>MRVSLGGFSSAGRKPVNQDFHGVLVPEAPLLHTKGIAAAIADGISSSSVSHIASESAVAAFLSDYYSTPESWGVKTSARRVIAATNAWLHAQTRGRDHGGDAECGYVCTLSVLVLKAATAHIFHVGDTRIARLSGAALEPLTEDHRVAVSARSVYLGRALGVSRAVEIDYRTLAIAPGDLFLLTTDGVHEHVAPSAMAAILAEAGDDLDGTARRLVEAALAQGSPDNLTAQILRVDRAPAGDAAAAITRSDDVPLPPPLPPGTVLDGYRILRSLHESSRSHVHLAEDQVTGERVAVKVPSTEGRGDPAGPRRLMLEEWIARRVDSPHVLRPPGAQHARTALYAATAYVAGQSLAQWMRDNPRPPLEAVRDIVTQIGRGLQALHRREILHRDLRPENILLDGNGTAIIIDFGAAQVAGLDEVGGEVVPGEMQYAAPEYFLGEPGTERSDLFSLGVITYQMLTGRLPYAAEIPRARSAAAQARLRPVPARLLRDDLPAWVDGAIAKAMQIDPEQRHDVLSEFLHDLRHPNPAFDRRPRPLLERNPVRFWQAVSFILAVALLILAAMTAR</sequence>
<evidence type="ECO:0000313" key="6">
    <source>
        <dbReference type="EMBL" id="MBW6399150.1"/>
    </source>
</evidence>
<keyword evidence="3" id="KW-0812">Transmembrane</keyword>
<keyword evidence="7" id="KW-1185">Reference proteome</keyword>
<dbReference type="Gene3D" id="3.30.200.20">
    <property type="entry name" value="Phosphorylase Kinase, domain 1"/>
    <property type="match status" value="1"/>
</dbReference>
<keyword evidence="3" id="KW-0472">Membrane</keyword>
<dbReference type="InterPro" id="IPR011009">
    <property type="entry name" value="Kinase-like_dom_sf"/>
</dbReference>
<evidence type="ECO:0000256" key="3">
    <source>
        <dbReference type="SAM" id="Phobius"/>
    </source>
</evidence>
<organism evidence="6 7">
    <name type="scientific">Roseomonas alba</name>
    <dbReference type="NCBI Taxonomy" id="2846776"/>
    <lineage>
        <taxon>Bacteria</taxon>
        <taxon>Pseudomonadati</taxon>
        <taxon>Pseudomonadota</taxon>
        <taxon>Alphaproteobacteria</taxon>
        <taxon>Acetobacterales</taxon>
        <taxon>Roseomonadaceae</taxon>
        <taxon>Roseomonas</taxon>
    </lineage>
</organism>
<evidence type="ECO:0000259" key="5">
    <source>
        <dbReference type="PROSITE" id="PS51746"/>
    </source>
</evidence>
<dbReference type="Pfam" id="PF13672">
    <property type="entry name" value="PP2C_2"/>
    <property type="match status" value="1"/>
</dbReference>
<dbReference type="InterPro" id="IPR036457">
    <property type="entry name" value="PPM-type-like_dom_sf"/>
</dbReference>
<evidence type="ECO:0000256" key="1">
    <source>
        <dbReference type="ARBA" id="ARBA00022741"/>
    </source>
</evidence>
<dbReference type="PROSITE" id="PS00109">
    <property type="entry name" value="PROTEIN_KINASE_TYR"/>
    <property type="match status" value="1"/>
</dbReference>
<evidence type="ECO:0000313" key="7">
    <source>
        <dbReference type="Proteomes" id="UP001196565"/>
    </source>
</evidence>
<dbReference type="InterPro" id="IPR000719">
    <property type="entry name" value="Prot_kinase_dom"/>
</dbReference>
<comment type="caution">
    <text evidence="6">The sequence shown here is derived from an EMBL/GenBank/DDBJ whole genome shotgun (WGS) entry which is preliminary data.</text>
</comment>
<dbReference type="CDD" id="cd14014">
    <property type="entry name" value="STKc_PknB_like"/>
    <property type="match status" value="1"/>
</dbReference>
<dbReference type="SMART" id="SM00332">
    <property type="entry name" value="PP2Cc"/>
    <property type="match status" value="1"/>
</dbReference>
<feature type="transmembrane region" description="Helical" evidence="3">
    <location>
        <begin position="546"/>
        <end position="566"/>
    </location>
</feature>
<gene>
    <name evidence="6" type="ORF">KPL78_14910</name>
</gene>
<dbReference type="SMART" id="SM00331">
    <property type="entry name" value="PP2C_SIG"/>
    <property type="match status" value="1"/>
</dbReference>
<evidence type="ECO:0000259" key="4">
    <source>
        <dbReference type="PROSITE" id="PS50011"/>
    </source>
</evidence>
<dbReference type="Gene3D" id="3.60.40.10">
    <property type="entry name" value="PPM-type phosphatase domain"/>
    <property type="match status" value="1"/>
</dbReference>
<keyword evidence="2" id="KW-0067">ATP-binding</keyword>
<dbReference type="InterPro" id="IPR020635">
    <property type="entry name" value="Tyr_kinase_cat_dom"/>
</dbReference>
<dbReference type="InterPro" id="IPR008266">
    <property type="entry name" value="Tyr_kinase_AS"/>
</dbReference>
<dbReference type="PANTHER" id="PTHR24346">
    <property type="entry name" value="MAP/MICROTUBULE AFFINITY-REGULATING KINASE"/>
    <property type="match status" value="1"/>
</dbReference>
<dbReference type="PROSITE" id="PS50011">
    <property type="entry name" value="PROTEIN_KINASE_DOM"/>
    <property type="match status" value="1"/>
</dbReference>
<dbReference type="PANTHER" id="PTHR24346:SF30">
    <property type="entry name" value="MATERNAL EMBRYONIC LEUCINE ZIPPER KINASE"/>
    <property type="match status" value="1"/>
</dbReference>
<evidence type="ECO:0000256" key="2">
    <source>
        <dbReference type="ARBA" id="ARBA00022840"/>
    </source>
</evidence>
<dbReference type="PROSITE" id="PS51746">
    <property type="entry name" value="PPM_2"/>
    <property type="match status" value="1"/>
</dbReference>
<dbReference type="InterPro" id="IPR001932">
    <property type="entry name" value="PPM-type_phosphatase-like_dom"/>
</dbReference>
<keyword evidence="6" id="KW-0418">Kinase</keyword>
<dbReference type="SUPFAM" id="SSF56112">
    <property type="entry name" value="Protein kinase-like (PK-like)"/>
    <property type="match status" value="1"/>
</dbReference>
<keyword evidence="3" id="KW-1133">Transmembrane helix</keyword>
<dbReference type="Pfam" id="PF00069">
    <property type="entry name" value="Pkinase"/>
    <property type="match status" value="1"/>
</dbReference>
<dbReference type="Gene3D" id="1.10.510.10">
    <property type="entry name" value="Transferase(Phosphotransferase) domain 1"/>
    <property type="match status" value="1"/>
</dbReference>
<keyword evidence="1" id="KW-0547">Nucleotide-binding</keyword>
<feature type="domain" description="PPM-type phosphatase" evidence="5">
    <location>
        <begin position="4"/>
        <end position="235"/>
    </location>
</feature>